<evidence type="ECO:0000313" key="3">
    <source>
        <dbReference type="EMBL" id="TDH74340.1"/>
    </source>
</evidence>
<comment type="caution">
    <text evidence="3">The sequence shown here is derived from an EMBL/GenBank/DDBJ whole genome shotgun (WGS) entry which is preliminary data.</text>
</comment>
<feature type="transmembrane region" description="Helical" evidence="1">
    <location>
        <begin position="112"/>
        <end position="128"/>
    </location>
</feature>
<keyword evidence="1" id="KW-1133">Transmembrane helix</keyword>
<accession>A0A976IM53</accession>
<dbReference type="PROSITE" id="PS50030">
    <property type="entry name" value="UBA"/>
    <property type="match status" value="1"/>
</dbReference>
<organism evidence="3 4">
    <name type="scientific">Bremia lactucae</name>
    <name type="common">Lettuce downy mildew</name>
    <dbReference type="NCBI Taxonomy" id="4779"/>
    <lineage>
        <taxon>Eukaryota</taxon>
        <taxon>Sar</taxon>
        <taxon>Stramenopiles</taxon>
        <taxon>Oomycota</taxon>
        <taxon>Peronosporomycetes</taxon>
        <taxon>Peronosporales</taxon>
        <taxon>Peronosporaceae</taxon>
        <taxon>Bremia</taxon>
    </lineage>
</organism>
<dbReference type="AlphaFoldDB" id="A0A976IM53"/>
<evidence type="ECO:0000313" key="4">
    <source>
        <dbReference type="Proteomes" id="UP000294530"/>
    </source>
</evidence>
<dbReference type="Pfam" id="PF00627">
    <property type="entry name" value="UBA"/>
    <property type="match status" value="1"/>
</dbReference>
<protein>
    <recommendedName>
        <fullName evidence="2">UBA domain-containing protein</fullName>
    </recommendedName>
</protein>
<feature type="transmembrane region" description="Helical" evidence="1">
    <location>
        <begin position="179"/>
        <end position="205"/>
    </location>
</feature>
<dbReference type="EMBL" id="SHOA02000011">
    <property type="protein sequence ID" value="TDH74340.1"/>
    <property type="molecule type" value="Genomic_DNA"/>
</dbReference>
<dbReference type="OrthoDB" id="272778at2759"/>
<feature type="transmembrane region" description="Helical" evidence="1">
    <location>
        <begin position="12"/>
        <end position="31"/>
    </location>
</feature>
<dbReference type="SUPFAM" id="SSF46934">
    <property type="entry name" value="UBA-like"/>
    <property type="match status" value="1"/>
</dbReference>
<reference evidence="3 4" key="1">
    <citation type="journal article" date="2021" name="Genome Biol.">
        <title>AFLAP: assembly-free linkage analysis pipeline using k-mers from genome sequencing data.</title>
        <authorList>
            <person name="Fletcher K."/>
            <person name="Zhang L."/>
            <person name="Gil J."/>
            <person name="Han R."/>
            <person name="Cavanaugh K."/>
            <person name="Michelmore R."/>
        </authorList>
    </citation>
    <scope>NUCLEOTIDE SEQUENCE [LARGE SCALE GENOMIC DNA]</scope>
    <source>
        <strain evidence="3 4">SF5</strain>
    </source>
</reference>
<gene>
    <name evidence="3" type="ORF">CCR75_004621</name>
</gene>
<feature type="transmembrane region" description="Helical" evidence="1">
    <location>
        <begin position="140"/>
        <end position="158"/>
    </location>
</feature>
<dbReference type="KEGG" id="blac:94348378"/>
<proteinExistence type="predicted"/>
<dbReference type="InterPro" id="IPR015940">
    <property type="entry name" value="UBA"/>
</dbReference>
<feature type="domain" description="UBA" evidence="2">
    <location>
        <begin position="302"/>
        <end position="342"/>
    </location>
</feature>
<name>A0A976IM53_BRELC</name>
<dbReference type="Proteomes" id="UP000294530">
    <property type="component" value="Unassembled WGS sequence"/>
</dbReference>
<sequence length="343" mass="37931">MHGDLRGFYKAPVTYAFSIAVGAASSTSLLFNRGHLLALDRDAVLSRSQYWRLFSSQLTFQKYVFITRNFLKRQGLTELKRCSGLAVSLGLYFVFQFRVLERQLGSRKFGSILFFTLLISGVMQHVALRSVPSLTNTIPGGPYPVIGAFAVYYIKFIPKLHPRMLRVWGVYFTDKSSTYILMLVLFARDVQALLPFLFGSILGFLFSSTRLGRLRVPSFMCSIFSLLHPLFDVVPPSVLAFQRQRRALEARRRVNARLNPGGLAVPADAGQGFRDQLLPGAAGGAPVADGAFMLPPHMAAAPPSEDAIQQLTALGFERHQALRALQSTDNNVEAAANRLLNGS</sequence>
<evidence type="ECO:0000256" key="1">
    <source>
        <dbReference type="SAM" id="Phobius"/>
    </source>
</evidence>
<keyword evidence="1" id="KW-0812">Transmembrane</keyword>
<dbReference type="Gene3D" id="1.10.8.10">
    <property type="entry name" value="DNA helicase RuvA subunit, C-terminal domain"/>
    <property type="match status" value="1"/>
</dbReference>
<dbReference type="GeneID" id="94348378"/>
<keyword evidence="4" id="KW-1185">Reference proteome</keyword>
<evidence type="ECO:0000259" key="2">
    <source>
        <dbReference type="PROSITE" id="PS50030"/>
    </source>
</evidence>
<keyword evidence="1" id="KW-0472">Membrane</keyword>
<dbReference type="InterPro" id="IPR009060">
    <property type="entry name" value="UBA-like_sf"/>
</dbReference>
<dbReference type="RefSeq" id="XP_067823838.1">
    <property type="nucleotide sequence ID" value="XM_067962707.1"/>
</dbReference>
<dbReference type="SMART" id="SM00165">
    <property type="entry name" value="UBA"/>
    <property type="match status" value="1"/>
</dbReference>